<proteinExistence type="predicted"/>
<keyword evidence="2" id="KW-0732">Signal</keyword>
<feature type="signal peptide" evidence="2">
    <location>
        <begin position="1"/>
        <end position="20"/>
    </location>
</feature>
<sequence>MLYFIGILLNLIAVLNLTLGSDTCQQVKHCKIVHVDKNVEYIFDFLVDQNSQNCTFALKFNGQIFNFNGTYRYTEQFSEVKVSRTDITTKTIFDHLIVNLEIRSVHVDDAGRYKAEFQCSNSTSTTSQSYILRVYYPPEAASCRWYNPGELNLTAHANYGHLPALKCSATNGYPESNIICYSRHQGATIAHNPRFITGDDVKTFIFWLSRRSLRCCSVSELYRKSYHWCKDFVSPDPDRQHSTSQTVLLTHTLSEREATVSTEKPERITEVLPKLHITSAVQQIYVATRIFLSIEIIFAMLVFCMLMVRCEDFS</sequence>
<keyword evidence="1" id="KW-1133">Transmembrane helix</keyword>
<dbReference type="InterPro" id="IPR013783">
    <property type="entry name" value="Ig-like_fold"/>
</dbReference>
<dbReference type="OMA" id="HANYGHL"/>
<evidence type="ECO:0000313" key="4">
    <source>
        <dbReference type="Proteomes" id="UP000007110"/>
    </source>
</evidence>
<dbReference type="Proteomes" id="UP000007110">
    <property type="component" value="Unassembled WGS sequence"/>
</dbReference>
<keyword evidence="1" id="KW-0472">Membrane</keyword>
<dbReference type="SUPFAM" id="SSF48726">
    <property type="entry name" value="Immunoglobulin"/>
    <property type="match status" value="1"/>
</dbReference>
<keyword evidence="4" id="KW-1185">Reference proteome</keyword>
<accession>A0A7M7LVV4</accession>
<evidence type="ECO:0000313" key="3">
    <source>
        <dbReference type="EnsemblMetazoa" id="XP_011667479"/>
    </source>
</evidence>
<evidence type="ECO:0000256" key="1">
    <source>
        <dbReference type="SAM" id="Phobius"/>
    </source>
</evidence>
<evidence type="ECO:0000256" key="2">
    <source>
        <dbReference type="SAM" id="SignalP"/>
    </source>
</evidence>
<dbReference type="InterPro" id="IPR036179">
    <property type="entry name" value="Ig-like_dom_sf"/>
</dbReference>
<reference evidence="4" key="1">
    <citation type="submission" date="2015-02" db="EMBL/GenBank/DDBJ databases">
        <title>Genome sequencing for Strongylocentrotus purpuratus.</title>
        <authorList>
            <person name="Murali S."/>
            <person name="Liu Y."/>
            <person name="Vee V."/>
            <person name="English A."/>
            <person name="Wang M."/>
            <person name="Skinner E."/>
            <person name="Han Y."/>
            <person name="Muzny D.M."/>
            <person name="Worley K.C."/>
            <person name="Gibbs R.A."/>
        </authorList>
    </citation>
    <scope>NUCLEOTIDE SEQUENCE</scope>
</reference>
<dbReference type="KEGG" id="spu:105439787"/>
<dbReference type="AlphaFoldDB" id="A0A7M7LVV4"/>
<dbReference type="RefSeq" id="XP_011667479.2">
    <property type="nucleotide sequence ID" value="XM_011669177.2"/>
</dbReference>
<name>A0A7M7LVV4_STRPU</name>
<dbReference type="Gene3D" id="2.60.40.10">
    <property type="entry name" value="Immunoglobulins"/>
    <property type="match status" value="1"/>
</dbReference>
<organism evidence="3 4">
    <name type="scientific">Strongylocentrotus purpuratus</name>
    <name type="common">Purple sea urchin</name>
    <dbReference type="NCBI Taxonomy" id="7668"/>
    <lineage>
        <taxon>Eukaryota</taxon>
        <taxon>Metazoa</taxon>
        <taxon>Echinodermata</taxon>
        <taxon>Eleutherozoa</taxon>
        <taxon>Echinozoa</taxon>
        <taxon>Echinoidea</taxon>
        <taxon>Euechinoidea</taxon>
        <taxon>Echinacea</taxon>
        <taxon>Camarodonta</taxon>
        <taxon>Echinidea</taxon>
        <taxon>Strongylocentrotidae</taxon>
        <taxon>Strongylocentrotus</taxon>
    </lineage>
</organism>
<dbReference type="OrthoDB" id="10126726at2759"/>
<feature type="transmembrane region" description="Helical" evidence="1">
    <location>
        <begin position="284"/>
        <end position="308"/>
    </location>
</feature>
<dbReference type="GeneID" id="105439787"/>
<feature type="chain" id="PRO_5029682950" evidence="2">
    <location>
        <begin position="21"/>
        <end position="314"/>
    </location>
</feature>
<keyword evidence="1" id="KW-0812">Transmembrane</keyword>
<protein>
    <submittedName>
        <fullName evidence="3">Uncharacterized protein</fullName>
    </submittedName>
</protein>
<reference evidence="3" key="2">
    <citation type="submission" date="2021-01" db="UniProtKB">
        <authorList>
            <consortium name="EnsemblMetazoa"/>
        </authorList>
    </citation>
    <scope>IDENTIFICATION</scope>
</reference>
<dbReference type="EnsemblMetazoa" id="XM_011669177">
    <property type="protein sequence ID" value="XP_011667479"/>
    <property type="gene ID" value="LOC105439787"/>
</dbReference>
<dbReference type="InParanoid" id="A0A7M7LVV4"/>